<proteinExistence type="predicted"/>
<name>A0ABV2QLY7_9MICO</name>
<evidence type="ECO:0000313" key="4">
    <source>
        <dbReference type="EMBL" id="MET4582068.1"/>
    </source>
</evidence>
<keyword evidence="1" id="KW-0479">Metal-binding</keyword>
<comment type="caution">
    <text evidence="4">The sequence shown here is derived from an EMBL/GenBank/DDBJ whole genome shotgun (WGS) entry which is preliminary data.</text>
</comment>
<sequence>MTMLLDPRVADPAPAPAEPRHTAQPALVAISHGTSSPVGQRAVASLVAAVAGARGDLTVSGGFVDVQQPDVEATLDSLDHAVPAVVVPLLLSAGYHVHVDLRDELAVAPRPTALAAALGPDDRLVAVLSRRLLEAGLKPDDGVVLACAGSSDARAVADCHDMGARLSAALGRAVRVGFISAAEPRLADAVELERESSARVVVSTYLLAPGYFTDLAHATTADAATAPLLAAGESPPAELVELVVDRYRAGSSGF</sequence>
<evidence type="ECO:0000256" key="1">
    <source>
        <dbReference type="ARBA" id="ARBA00022723"/>
    </source>
</evidence>
<organism evidence="4 5">
    <name type="scientific">Conyzicola nivalis</name>
    <dbReference type="NCBI Taxonomy" id="1477021"/>
    <lineage>
        <taxon>Bacteria</taxon>
        <taxon>Bacillati</taxon>
        <taxon>Actinomycetota</taxon>
        <taxon>Actinomycetes</taxon>
        <taxon>Micrococcales</taxon>
        <taxon>Microbacteriaceae</taxon>
        <taxon>Conyzicola</taxon>
    </lineage>
</organism>
<dbReference type="Pfam" id="PF01903">
    <property type="entry name" value="CbiX"/>
    <property type="match status" value="2"/>
</dbReference>
<reference evidence="4 5" key="1">
    <citation type="submission" date="2024-06" db="EMBL/GenBank/DDBJ databases">
        <title>Sorghum-associated microbial communities from plants grown in Nebraska, USA.</title>
        <authorList>
            <person name="Schachtman D."/>
        </authorList>
    </citation>
    <scope>NUCLEOTIDE SEQUENCE [LARGE SCALE GENOMIC DNA]</scope>
    <source>
        <strain evidence="4 5">2857</strain>
    </source>
</reference>
<evidence type="ECO:0000256" key="2">
    <source>
        <dbReference type="ARBA" id="ARBA00023239"/>
    </source>
</evidence>
<dbReference type="PANTHER" id="PTHR33542:SF5">
    <property type="entry name" value="FERROCHELATASE CHE1"/>
    <property type="match status" value="1"/>
</dbReference>
<feature type="region of interest" description="Disordered" evidence="3">
    <location>
        <begin position="1"/>
        <end position="21"/>
    </location>
</feature>
<accession>A0ABV2QLY7</accession>
<protein>
    <submittedName>
        <fullName evidence="4">Sirohydrochlorin ferrochelatase</fullName>
    </submittedName>
</protein>
<keyword evidence="5" id="KW-1185">Reference proteome</keyword>
<dbReference type="SUPFAM" id="SSF53800">
    <property type="entry name" value="Chelatase"/>
    <property type="match status" value="1"/>
</dbReference>
<dbReference type="InterPro" id="IPR050963">
    <property type="entry name" value="Sirohydro_Cobaltochel/CbiX"/>
</dbReference>
<dbReference type="PANTHER" id="PTHR33542">
    <property type="entry name" value="SIROHYDROCHLORIN FERROCHELATASE, CHLOROPLASTIC"/>
    <property type="match status" value="1"/>
</dbReference>
<dbReference type="InterPro" id="IPR002762">
    <property type="entry name" value="CbiX-like"/>
</dbReference>
<dbReference type="Gene3D" id="3.40.50.1400">
    <property type="match status" value="2"/>
</dbReference>
<evidence type="ECO:0000256" key="3">
    <source>
        <dbReference type="SAM" id="MobiDB-lite"/>
    </source>
</evidence>
<evidence type="ECO:0000313" key="5">
    <source>
        <dbReference type="Proteomes" id="UP001549257"/>
    </source>
</evidence>
<keyword evidence="2" id="KW-0456">Lyase</keyword>
<gene>
    <name evidence="4" type="ORF">ABIE21_001558</name>
</gene>
<dbReference type="Proteomes" id="UP001549257">
    <property type="component" value="Unassembled WGS sequence"/>
</dbReference>
<dbReference type="EMBL" id="JBEPSJ010000001">
    <property type="protein sequence ID" value="MET4582068.1"/>
    <property type="molecule type" value="Genomic_DNA"/>
</dbReference>